<accession>A0ABW2KA36</accession>
<keyword evidence="3" id="KW-1185">Reference proteome</keyword>
<protein>
    <submittedName>
        <fullName evidence="2">Oxidoreductase</fullName>
    </submittedName>
</protein>
<dbReference type="Gene3D" id="1.10.3290.10">
    <property type="entry name" value="Fido-like domain"/>
    <property type="match status" value="1"/>
</dbReference>
<organism evidence="2 3">
    <name type="scientific">Marinactinospora rubrisoli</name>
    <dbReference type="NCBI Taxonomy" id="2715399"/>
    <lineage>
        <taxon>Bacteria</taxon>
        <taxon>Bacillati</taxon>
        <taxon>Actinomycetota</taxon>
        <taxon>Actinomycetes</taxon>
        <taxon>Streptosporangiales</taxon>
        <taxon>Nocardiopsidaceae</taxon>
        <taxon>Marinactinospora</taxon>
    </lineage>
</organism>
<dbReference type="RefSeq" id="WP_379868973.1">
    <property type="nucleotide sequence ID" value="NZ_JBHTBH010000001.1"/>
</dbReference>
<dbReference type="InterPro" id="IPR036597">
    <property type="entry name" value="Fido-like_dom_sf"/>
</dbReference>
<dbReference type="PROSITE" id="PS51459">
    <property type="entry name" value="FIDO"/>
    <property type="match status" value="1"/>
</dbReference>
<feature type="domain" description="Fido" evidence="1">
    <location>
        <begin position="103"/>
        <end position="247"/>
    </location>
</feature>
<name>A0ABW2KA36_9ACTN</name>
<evidence type="ECO:0000259" key="1">
    <source>
        <dbReference type="PROSITE" id="PS51459"/>
    </source>
</evidence>
<dbReference type="InterPro" id="IPR003812">
    <property type="entry name" value="Fido"/>
</dbReference>
<reference evidence="3" key="1">
    <citation type="journal article" date="2019" name="Int. J. Syst. Evol. Microbiol.">
        <title>The Global Catalogue of Microorganisms (GCM) 10K type strain sequencing project: providing services to taxonomists for standard genome sequencing and annotation.</title>
        <authorList>
            <consortium name="The Broad Institute Genomics Platform"/>
            <consortium name="The Broad Institute Genome Sequencing Center for Infectious Disease"/>
            <person name="Wu L."/>
            <person name="Ma J."/>
        </authorList>
    </citation>
    <scope>NUCLEOTIDE SEQUENCE [LARGE SCALE GENOMIC DNA]</scope>
    <source>
        <strain evidence="3">CGMCC 4.7382</strain>
    </source>
</reference>
<evidence type="ECO:0000313" key="2">
    <source>
        <dbReference type="EMBL" id="MFC7326214.1"/>
    </source>
</evidence>
<dbReference type="EMBL" id="JBHTBH010000001">
    <property type="protein sequence ID" value="MFC7326214.1"/>
    <property type="molecule type" value="Genomic_DNA"/>
</dbReference>
<sequence>MRSVNAVSADPLRRIAEIPDVESVVRETRAVVDRLLGHRVLRRHSSDISMEAALRGARGSAQLEGADVSLEEMRGGTGTDPRVRGALRVSAELGTLAATWRGAPRQVLARLHVLAAADAVPADRLGRPRVDGESAGDPFGLGPAPGAAEVARRLDALSWLLAAPASVPALVVSALVHGELLVLRPFGWGDGVVARAAERLTLVERGLDPKSLVPTELGHAELRTGYAAAIRGYAEGTPAGVTGWVVHCSHAVAAGARESLAACEALRRG</sequence>
<comment type="caution">
    <text evidence="2">The sequence shown here is derived from an EMBL/GenBank/DDBJ whole genome shotgun (WGS) entry which is preliminary data.</text>
</comment>
<evidence type="ECO:0000313" key="3">
    <source>
        <dbReference type="Proteomes" id="UP001596540"/>
    </source>
</evidence>
<proteinExistence type="predicted"/>
<dbReference type="Proteomes" id="UP001596540">
    <property type="component" value="Unassembled WGS sequence"/>
</dbReference>
<gene>
    <name evidence="2" type="ORF">ACFQRF_00555</name>
</gene>